<reference evidence="3 4" key="1">
    <citation type="journal article" date="2019" name="Nat. Microbiol.">
        <title>Mediterranean grassland soil C-N compound turnover is dependent on rainfall and depth, and is mediated by genomically divergent microorganisms.</title>
        <authorList>
            <person name="Diamond S."/>
            <person name="Andeer P.F."/>
            <person name="Li Z."/>
            <person name="Crits-Christoph A."/>
            <person name="Burstein D."/>
            <person name="Anantharaman K."/>
            <person name="Lane K.R."/>
            <person name="Thomas B.C."/>
            <person name="Pan C."/>
            <person name="Northen T.R."/>
            <person name="Banfield J.F."/>
        </authorList>
    </citation>
    <scope>NUCLEOTIDE SEQUENCE [LARGE SCALE GENOMIC DNA]</scope>
    <source>
        <strain evidence="3">WS_3</strain>
    </source>
</reference>
<sequence>MTTWFQSPAGWYVLGFTGQLVFASRFVIQWWASERQRRVIVPGLFWYLSLVGGAALLVYAWHKHDPVFAVGQLSGILIYVRNLMLHGAEKGR</sequence>
<organism evidence="3 4">
    <name type="scientific">Eiseniibacteriota bacterium</name>
    <dbReference type="NCBI Taxonomy" id="2212470"/>
    <lineage>
        <taxon>Bacteria</taxon>
        <taxon>Candidatus Eiseniibacteriota</taxon>
    </lineage>
</organism>
<dbReference type="EMBL" id="VBOT01000147">
    <property type="protein sequence ID" value="TMQ48287.1"/>
    <property type="molecule type" value="Genomic_DNA"/>
</dbReference>
<keyword evidence="1" id="KW-0812">Transmembrane</keyword>
<feature type="domain" description="Lipid A biosynthesis N-terminal" evidence="2">
    <location>
        <begin position="14"/>
        <end position="85"/>
    </location>
</feature>
<accession>A0A538SA95</accession>
<dbReference type="InterPro" id="IPR011499">
    <property type="entry name" value="Lipid_A_biosynth_N"/>
</dbReference>
<dbReference type="AlphaFoldDB" id="A0A538SA95"/>
<dbReference type="GO" id="GO:0009245">
    <property type="term" value="P:lipid A biosynthetic process"/>
    <property type="evidence" value="ECO:0007669"/>
    <property type="project" value="InterPro"/>
</dbReference>
<protein>
    <recommendedName>
        <fullName evidence="2">Lipid A biosynthesis N-terminal domain-containing protein</fullName>
    </recommendedName>
</protein>
<dbReference type="Proteomes" id="UP000320184">
    <property type="component" value="Unassembled WGS sequence"/>
</dbReference>
<dbReference type="SMART" id="SM01259">
    <property type="entry name" value="LAB_N"/>
    <property type="match status" value="1"/>
</dbReference>
<keyword evidence="1" id="KW-1133">Transmembrane helix</keyword>
<dbReference type="Pfam" id="PF07578">
    <property type="entry name" value="LAB_N"/>
    <property type="match status" value="1"/>
</dbReference>
<proteinExistence type="predicted"/>
<evidence type="ECO:0000256" key="1">
    <source>
        <dbReference type="SAM" id="Phobius"/>
    </source>
</evidence>
<name>A0A538SA95_UNCEI</name>
<gene>
    <name evidence="3" type="ORF">E6K73_12315</name>
</gene>
<comment type="caution">
    <text evidence="3">The sequence shown here is derived from an EMBL/GenBank/DDBJ whole genome shotgun (WGS) entry which is preliminary data.</text>
</comment>
<dbReference type="GO" id="GO:0008915">
    <property type="term" value="F:lipid-A-disaccharide synthase activity"/>
    <property type="evidence" value="ECO:0007669"/>
    <property type="project" value="InterPro"/>
</dbReference>
<dbReference type="GO" id="GO:0016020">
    <property type="term" value="C:membrane"/>
    <property type="evidence" value="ECO:0007669"/>
    <property type="project" value="GOC"/>
</dbReference>
<feature type="transmembrane region" description="Helical" evidence="1">
    <location>
        <begin position="67"/>
        <end position="84"/>
    </location>
</feature>
<evidence type="ECO:0000259" key="2">
    <source>
        <dbReference type="SMART" id="SM01259"/>
    </source>
</evidence>
<evidence type="ECO:0000313" key="4">
    <source>
        <dbReference type="Proteomes" id="UP000320184"/>
    </source>
</evidence>
<keyword evidence="1" id="KW-0472">Membrane</keyword>
<feature type="transmembrane region" description="Helical" evidence="1">
    <location>
        <begin position="44"/>
        <end position="61"/>
    </location>
</feature>
<feature type="transmembrane region" description="Helical" evidence="1">
    <location>
        <begin position="12"/>
        <end position="32"/>
    </location>
</feature>
<evidence type="ECO:0000313" key="3">
    <source>
        <dbReference type="EMBL" id="TMQ48287.1"/>
    </source>
</evidence>